<dbReference type="PANTHER" id="PTHR32063:SF0">
    <property type="entry name" value="SWARMING MOTILITY PROTEIN SWRC"/>
    <property type="match status" value="1"/>
</dbReference>
<evidence type="ECO:0000256" key="1">
    <source>
        <dbReference type="SAM" id="Phobius"/>
    </source>
</evidence>
<dbReference type="PANTHER" id="PTHR32063">
    <property type="match status" value="1"/>
</dbReference>
<feature type="transmembrane region" description="Helical" evidence="1">
    <location>
        <begin position="360"/>
        <end position="380"/>
    </location>
</feature>
<dbReference type="SUPFAM" id="SSF82693">
    <property type="entry name" value="Multidrug efflux transporter AcrB pore domain, PN1, PN2, PC1 and PC2 subdomains"/>
    <property type="match status" value="1"/>
</dbReference>
<dbReference type="OrthoDB" id="9809409at2"/>
<dbReference type="EMBL" id="NKXO01000040">
    <property type="protein sequence ID" value="PKQ66892.1"/>
    <property type="molecule type" value="Genomic_DNA"/>
</dbReference>
<dbReference type="Gene3D" id="3.30.70.1440">
    <property type="entry name" value="Multidrug efflux transporter AcrB pore domain"/>
    <property type="match status" value="1"/>
</dbReference>
<dbReference type="Gene3D" id="3.30.70.1430">
    <property type="entry name" value="Multidrug efflux transporter AcrB pore domain"/>
    <property type="match status" value="2"/>
</dbReference>
<accession>A0A2N3I970</accession>
<keyword evidence="1" id="KW-0812">Transmembrane</keyword>
<dbReference type="GO" id="GO:0042910">
    <property type="term" value="F:xenobiotic transmembrane transporter activity"/>
    <property type="evidence" value="ECO:0007669"/>
    <property type="project" value="TreeGrafter"/>
</dbReference>
<dbReference type="RefSeq" id="WP_101359497.1">
    <property type="nucleotide sequence ID" value="NZ_NKXO01000040.1"/>
</dbReference>
<feature type="transmembrane region" description="Helical" evidence="1">
    <location>
        <begin position="427"/>
        <end position="444"/>
    </location>
</feature>
<feature type="transmembrane region" description="Helical" evidence="1">
    <location>
        <begin position="952"/>
        <end position="971"/>
    </location>
</feature>
<dbReference type="Gene3D" id="1.20.1640.10">
    <property type="entry name" value="Multidrug efflux transporter AcrB transmembrane domain"/>
    <property type="match status" value="3"/>
</dbReference>
<dbReference type="Gene3D" id="3.30.70.1320">
    <property type="entry name" value="Multidrug efflux transporter AcrB pore domain like"/>
    <property type="match status" value="1"/>
</dbReference>
<protein>
    <submittedName>
        <fullName evidence="2">AcrB/AcrD/AcrF family</fullName>
    </submittedName>
</protein>
<comment type="caution">
    <text evidence="2">The sequence shown here is derived from an EMBL/GenBank/DDBJ whole genome shotgun (WGS) entry which is preliminary data.</text>
</comment>
<gene>
    <name evidence="2" type="ORF">Rain11_2233</name>
</gene>
<feature type="transmembrane region" description="Helical" evidence="1">
    <location>
        <begin position="923"/>
        <end position="946"/>
    </location>
</feature>
<dbReference type="SUPFAM" id="SSF82714">
    <property type="entry name" value="Multidrug efflux transporter AcrB TolC docking domain, DN and DC subdomains"/>
    <property type="match status" value="1"/>
</dbReference>
<dbReference type="Gene3D" id="3.30.2090.10">
    <property type="entry name" value="Multidrug efflux transporter AcrB TolC docking domain, DN and DC subdomains"/>
    <property type="match status" value="2"/>
</dbReference>
<evidence type="ECO:0000313" key="2">
    <source>
        <dbReference type="EMBL" id="PKQ66892.1"/>
    </source>
</evidence>
<organism evidence="2 3">
    <name type="scientific">Raineya orbicola</name>
    <dbReference type="NCBI Taxonomy" id="2016530"/>
    <lineage>
        <taxon>Bacteria</taxon>
        <taxon>Pseudomonadati</taxon>
        <taxon>Bacteroidota</taxon>
        <taxon>Cytophagia</taxon>
        <taxon>Cytophagales</taxon>
        <taxon>Raineyaceae</taxon>
        <taxon>Raineya</taxon>
    </lineage>
</organism>
<dbReference type="InterPro" id="IPR027463">
    <property type="entry name" value="AcrB_DN_DC_subdom"/>
</dbReference>
<name>A0A2N3I970_9BACT</name>
<dbReference type="Pfam" id="PF00873">
    <property type="entry name" value="ACR_tran"/>
    <property type="match status" value="2"/>
</dbReference>
<proteinExistence type="predicted"/>
<feature type="transmembrane region" description="Helical" evidence="1">
    <location>
        <begin position="337"/>
        <end position="353"/>
    </location>
</feature>
<dbReference type="AlphaFoldDB" id="A0A2N3I970"/>
<keyword evidence="1" id="KW-1133">Transmembrane helix</keyword>
<keyword evidence="1" id="KW-0472">Membrane</keyword>
<dbReference type="Proteomes" id="UP000233387">
    <property type="component" value="Unassembled WGS sequence"/>
</dbReference>
<dbReference type="SUPFAM" id="SSF82866">
    <property type="entry name" value="Multidrug efflux transporter AcrB transmembrane domain"/>
    <property type="match status" value="2"/>
</dbReference>
<feature type="transmembrane region" description="Helical" evidence="1">
    <location>
        <begin position="524"/>
        <end position="543"/>
    </location>
</feature>
<evidence type="ECO:0000313" key="3">
    <source>
        <dbReference type="Proteomes" id="UP000233387"/>
    </source>
</evidence>
<dbReference type="InterPro" id="IPR001036">
    <property type="entry name" value="Acrflvin-R"/>
</dbReference>
<sequence>MFSSFRVVFVFVVLSVMGVGLIPQISVDLMPARYEPVLQVSVSMPQTDPGTIEEKVTAPLENAFSQIPHLKKISSVSRYNYSSISLQFENAQDLAFARFELASIIRQMYAKLPASCSYPEITQSSEENSRKMPLLVYSINAPLVSHQIKKTASDVFLNALSGEKSIEKVEISGAENLQISIHYQTEKLLTYGISPEQILQKIRNHYQNDYLGLIHQNHQQFFVRIAQENIKLSDLENITITEIHNPTNGISQKILLKELASVGIEEQEPTAYFRINGLNSVRLLLYAREGTNQIEVAKTLEMRVQELAQNLPSSFQLILESNQIETLAQEIRKNQERAIYAILILVAFVLLWYRNLYQVLTLFASLAVNLALLVLILYFFKISVHLYTLAGITVSLGLLIDNAVMVLHHITNKNTSRKKKNFLKRALWGNTLAVIAALSLVFFLPEKERMNLTDFLIVVSCNLFISLFVSTIFTPALYRLFYDHPLLKKEGLKNVVFSHKRRNFQLFSWYARVIGFLQRYPKTFTLFVVLSFGTPIFMLPTQVQGWEWYNKTLGNEWYLENIRPYLDKYLGGTLRLFAYNVYENSGYRNLERTQLFVQAEMPMGTTLRQMNEVILKVENYLQKSQKQNKGLEKFVTSIYSPQYAQIIIFFDKDTERGSLPYLLKNRLIALSLDMGGVTWNVYGVGEGFSNATGEQMASFRVEMRGYNFEKLEQQAEILAQKLLAHKRIQAVNTNERMNYFERKSKEIRWEVLPEHMQLGKVSALQLGNALRIRSKPSASQGFLLAENQYLPLMLKSVSAEDFSLQAMSSEIMKNPQTNNNFKLNTLGKSKEVFSQSAIYKENREYIRLVSFEYMGSNKFGQEFLDKKLAEMRLEMPAGFKATQQEFKFWSREQKKRQYELLAIVFAGIFVVCSITFESFRKAFFTLLTIPVSFIGLFLIFYVGNYYFDQGGYASFILLSGTVVAASIFILVEWDSQSHRANYQLLKIAFRKFVPVLITILTSVLGFVPFLLEGDKEIFWFSLALGSIGGLIASLFAVWICLPVWCKVKQLQSI</sequence>
<feature type="transmembrane region" description="Helical" evidence="1">
    <location>
        <begin position="456"/>
        <end position="478"/>
    </location>
</feature>
<feature type="transmembrane region" description="Helical" evidence="1">
    <location>
        <begin position="1017"/>
        <end position="1044"/>
    </location>
</feature>
<keyword evidence="3" id="KW-1185">Reference proteome</keyword>
<dbReference type="GO" id="GO:0005886">
    <property type="term" value="C:plasma membrane"/>
    <property type="evidence" value="ECO:0007669"/>
    <property type="project" value="TreeGrafter"/>
</dbReference>
<feature type="transmembrane region" description="Helical" evidence="1">
    <location>
        <begin position="992"/>
        <end position="1011"/>
    </location>
</feature>
<reference evidence="2 3" key="1">
    <citation type="submission" date="2017-06" db="EMBL/GenBank/DDBJ databases">
        <title>Raineya orbicola gen. nov., sp. nov. a slightly thermophilic bacterium of the phylum Bacteroidetes and the description of Raineyaceae fam. nov.</title>
        <authorList>
            <person name="Albuquerque L."/>
            <person name="Polonia A.R.M."/>
            <person name="Barroso C."/>
            <person name="Froufe H.J.C."/>
            <person name="Lage O."/>
            <person name="Lobo-Da-Cunha A."/>
            <person name="Egas C."/>
            <person name="Da Costa M.S."/>
        </authorList>
    </citation>
    <scope>NUCLEOTIDE SEQUENCE [LARGE SCALE GENOMIC DNA]</scope>
    <source>
        <strain evidence="2 3">SPSPC-11</strain>
    </source>
</reference>
<feature type="transmembrane region" description="Helical" evidence="1">
    <location>
        <begin position="898"/>
        <end position="916"/>
    </location>
</feature>
<feature type="transmembrane region" description="Helical" evidence="1">
    <location>
        <begin position="386"/>
        <end position="407"/>
    </location>
</feature>